<protein>
    <submittedName>
        <fullName evidence="2">Uncharacterized protein</fullName>
    </submittedName>
</protein>
<accession>A0AAD9H3X1</accession>
<feature type="region of interest" description="Disordered" evidence="1">
    <location>
        <begin position="33"/>
        <end position="64"/>
    </location>
</feature>
<feature type="compositionally biased region" description="Basic and acidic residues" evidence="1">
    <location>
        <begin position="110"/>
        <end position="119"/>
    </location>
</feature>
<organism evidence="2 3">
    <name type="scientific">Colletotrichum zoysiae</name>
    <dbReference type="NCBI Taxonomy" id="1216348"/>
    <lineage>
        <taxon>Eukaryota</taxon>
        <taxon>Fungi</taxon>
        <taxon>Dikarya</taxon>
        <taxon>Ascomycota</taxon>
        <taxon>Pezizomycotina</taxon>
        <taxon>Sordariomycetes</taxon>
        <taxon>Hypocreomycetidae</taxon>
        <taxon>Glomerellales</taxon>
        <taxon>Glomerellaceae</taxon>
        <taxon>Colletotrichum</taxon>
        <taxon>Colletotrichum graminicola species complex</taxon>
    </lineage>
</organism>
<gene>
    <name evidence="2" type="ORF">LX32DRAFT_287296</name>
</gene>
<reference evidence="2" key="1">
    <citation type="submission" date="2021-06" db="EMBL/GenBank/DDBJ databases">
        <title>Comparative genomics, transcriptomics and evolutionary studies reveal genomic signatures of adaptation to plant cell wall in hemibiotrophic fungi.</title>
        <authorList>
            <consortium name="DOE Joint Genome Institute"/>
            <person name="Baroncelli R."/>
            <person name="Diaz J.F."/>
            <person name="Benocci T."/>
            <person name="Peng M."/>
            <person name="Battaglia E."/>
            <person name="Haridas S."/>
            <person name="Andreopoulos W."/>
            <person name="Labutti K."/>
            <person name="Pangilinan J."/>
            <person name="Floch G.L."/>
            <person name="Makela M.R."/>
            <person name="Henrissat B."/>
            <person name="Grigoriev I.V."/>
            <person name="Crouch J.A."/>
            <person name="De Vries R.P."/>
            <person name="Sukno S.A."/>
            <person name="Thon M.R."/>
        </authorList>
    </citation>
    <scope>NUCLEOTIDE SEQUENCE</scope>
    <source>
        <strain evidence="2">MAFF235873</strain>
    </source>
</reference>
<name>A0AAD9H3X1_9PEZI</name>
<feature type="region of interest" description="Disordered" evidence="1">
    <location>
        <begin position="106"/>
        <end position="160"/>
    </location>
</feature>
<feature type="compositionally biased region" description="Low complexity" evidence="1">
    <location>
        <begin position="52"/>
        <end position="64"/>
    </location>
</feature>
<dbReference type="Proteomes" id="UP001232148">
    <property type="component" value="Unassembled WGS sequence"/>
</dbReference>
<keyword evidence="3" id="KW-1185">Reference proteome</keyword>
<comment type="caution">
    <text evidence="2">The sequence shown here is derived from an EMBL/GenBank/DDBJ whole genome shotgun (WGS) entry which is preliminary data.</text>
</comment>
<dbReference type="EMBL" id="MU843165">
    <property type="protein sequence ID" value="KAK2020842.1"/>
    <property type="molecule type" value="Genomic_DNA"/>
</dbReference>
<evidence type="ECO:0000313" key="3">
    <source>
        <dbReference type="Proteomes" id="UP001232148"/>
    </source>
</evidence>
<dbReference type="AlphaFoldDB" id="A0AAD9H3X1"/>
<sequence>MQSALSCLSTGTNTDLNRYQGTVFKAAGSSAVGQQNSHCPTRADSDPSRCTSSLGKSSSFPSFPFPSQSKILFISSWSSSVGPCPKQRLSEVSAFLASRQLMHTTGTRFQFRDDPRESAGCRSPESSPLAPGSSHPKQRLPVGTGAVSRPSPTMVHSGDV</sequence>
<evidence type="ECO:0000313" key="2">
    <source>
        <dbReference type="EMBL" id="KAK2020842.1"/>
    </source>
</evidence>
<proteinExistence type="predicted"/>
<evidence type="ECO:0000256" key="1">
    <source>
        <dbReference type="SAM" id="MobiDB-lite"/>
    </source>
</evidence>